<proteinExistence type="predicted"/>
<gene>
    <name evidence="2" type="ORF">TPSB3V08_LOCUS6782</name>
</gene>
<organism evidence="2">
    <name type="scientific">Timema poppense</name>
    <name type="common">Walking stick</name>
    <dbReference type="NCBI Taxonomy" id="170557"/>
    <lineage>
        <taxon>Eukaryota</taxon>
        <taxon>Metazoa</taxon>
        <taxon>Ecdysozoa</taxon>
        <taxon>Arthropoda</taxon>
        <taxon>Hexapoda</taxon>
        <taxon>Insecta</taxon>
        <taxon>Pterygota</taxon>
        <taxon>Neoptera</taxon>
        <taxon>Polyneoptera</taxon>
        <taxon>Phasmatodea</taxon>
        <taxon>Timematodea</taxon>
        <taxon>Timematoidea</taxon>
        <taxon>Timematidae</taxon>
        <taxon>Timema</taxon>
    </lineage>
</organism>
<accession>A0A7R9DA15</accession>
<dbReference type="EMBL" id="OD004109">
    <property type="protein sequence ID" value="CAD7409310.1"/>
    <property type="molecule type" value="Genomic_DNA"/>
</dbReference>
<dbReference type="AlphaFoldDB" id="A0A7R9DA15"/>
<feature type="compositionally biased region" description="Basic and acidic residues" evidence="1">
    <location>
        <begin position="48"/>
        <end position="57"/>
    </location>
</feature>
<evidence type="ECO:0000313" key="2">
    <source>
        <dbReference type="EMBL" id="CAD7409310.1"/>
    </source>
</evidence>
<reference evidence="2" key="1">
    <citation type="submission" date="2020-11" db="EMBL/GenBank/DDBJ databases">
        <authorList>
            <person name="Tran Van P."/>
        </authorList>
    </citation>
    <scope>NUCLEOTIDE SEQUENCE</scope>
</reference>
<sequence length="127" mass="14555">MMLSTVKYGSVRHLIPKCVQRQYPVKSDINQSYIIIYAHIQARKRGKRGSENRGEHTTKKRGKGTIFKTGLYSPRPKLKSGRNEPGRNCMCEAYELKLFQWGTRMTLTTVPELRLTCPSAGKMESFT</sequence>
<protein>
    <submittedName>
        <fullName evidence="2">Uncharacterized protein</fullName>
    </submittedName>
</protein>
<name>A0A7R9DA15_TIMPO</name>
<evidence type="ECO:0000256" key="1">
    <source>
        <dbReference type="SAM" id="MobiDB-lite"/>
    </source>
</evidence>
<feature type="region of interest" description="Disordered" evidence="1">
    <location>
        <begin position="45"/>
        <end position="84"/>
    </location>
</feature>